<protein>
    <submittedName>
        <fullName evidence="2">Uncharacterized protein</fullName>
    </submittedName>
</protein>
<name>A0A1I4GXY5_9EURY</name>
<dbReference type="STRING" id="553466.SAMN04487950_3443"/>
<dbReference type="Proteomes" id="UP000199607">
    <property type="component" value="Unassembled WGS sequence"/>
</dbReference>
<keyword evidence="1" id="KW-0472">Membrane</keyword>
<feature type="transmembrane region" description="Helical" evidence="1">
    <location>
        <begin position="44"/>
        <end position="68"/>
    </location>
</feature>
<organism evidence="2 3">
    <name type="scientific">Halogranum rubrum</name>
    <dbReference type="NCBI Taxonomy" id="553466"/>
    <lineage>
        <taxon>Archaea</taxon>
        <taxon>Methanobacteriati</taxon>
        <taxon>Methanobacteriota</taxon>
        <taxon>Stenosarchaea group</taxon>
        <taxon>Halobacteria</taxon>
        <taxon>Halobacteriales</taxon>
        <taxon>Haloferacaceae</taxon>
    </lineage>
</organism>
<proteinExistence type="predicted"/>
<keyword evidence="1" id="KW-0812">Transmembrane</keyword>
<gene>
    <name evidence="2" type="ORF">SAMN04487950_3443</name>
</gene>
<dbReference type="AlphaFoldDB" id="A0A1I4GXY5"/>
<reference evidence="3" key="1">
    <citation type="submission" date="2016-10" db="EMBL/GenBank/DDBJ databases">
        <authorList>
            <person name="Varghese N."/>
            <person name="Submissions S."/>
        </authorList>
    </citation>
    <scope>NUCLEOTIDE SEQUENCE [LARGE SCALE GENOMIC DNA]</scope>
    <source>
        <strain evidence="3">CGMCC 1.7738</strain>
    </source>
</reference>
<keyword evidence="1" id="KW-1133">Transmembrane helix</keyword>
<evidence type="ECO:0000256" key="1">
    <source>
        <dbReference type="SAM" id="Phobius"/>
    </source>
</evidence>
<dbReference type="RefSeq" id="WP_089870789.1">
    <property type="nucleotide sequence ID" value="NZ_FOTC01000004.1"/>
</dbReference>
<evidence type="ECO:0000313" key="3">
    <source>
        <dbReference type="Proteomes" id="UP000199607"/>
    </source>
</evidence>
<sequence>MTETQFVDLLCEYRTKFRLLAMVSTLSILVLSASLFYVESGTATYVIAVVQIVTFAAILLLSGGLIVVCERRSV</sequence>
<feature type="transmembrane region" description="Helical" evidence="1">
    <location>
        <begin position="19"/>
        <end position="38"/>
    </location>
</feature>
<keyword evidence="3" id="KW-1185">Reference proteome</keyword>
<evidence type="ECO:0000313" key="2">
    <source>
        <dbReference type="EMBL" id="SFL34001.1"/>
    </source>
</evidence>
<dbReference type="EMBL" id="FOTC01000004">
    <property type="protein sequence ID" value="SFL34001.1"/>
    <property type="molecule type" value="Genomic_DNA"/>
</dbReference>
<accession>A0A1I4GXY5</accession>